<keyword evidence="2" id="KW-1185">Reference proteome</keyword>
<dbReference type="RefSeq" id="WP_053779736.1">
    <property type="nucleotide sequence ID" value="NZ_LITU01000036.1"/>
</dbReference>
<dbReference type="EMBL" id="LITU01000036">
    <property type="protein sequence ID" value="KOY17610.1"/>
    <property type="molecule type" value="Genomic_DNA"/>
</dbReference>
<accession>A0A0M9BRE1</accession>
<dbReference type="InterPro" id="IPR015942">
    <property type="entry name" value="Asp/Glu/hydantoin_racemase"/>
</dbReference>
<organism evidence="1 2">
    <name type="scientific">Paenibacillus xylanivorans</name>
    <dbReference type="NCBI Taxonomy" id="1705561"/>
    <lineage>
        <taxon>Bacteria</taxon>
        <taxon>Bacillati</taxon>
        <taxon>Bacillota</taxon>
        <taxon>Bacilli</taxon>
        <taxon>Bacillales</taxon>
        <taxon>Paenibacillaceae</taxon>
        <taxon>Paenibacillus</taxon>
    </lineage>
</organism>
<proteinExistence type="predicted"/>
<gene>
    <name evidence="1" type="ORF">AMS66_04985</name>
</gene>
<name>A0A0M9BRE1_9BACL</name>
<protein>
    <submittedName>
        <fullName evidence="1">Hydantoin racemase</fullName>
    </submittedName>
</protein>
<evidence type="ECO:0000313" key="2">
    <source>
        <dbReference type="Proteomes" id="UP000037688"/>
    </source>
</evidence>
<dbReference type="InterPro" id="IPR001920">
    <property type="entry name" value="Asp/Glu_race"/>
</dbReference>
<dbReference type="AlphaFoldDB" id="A0A0M9BRE1"/>
<dbReference type="Pfam" id="PF01177">
    <property type="entry name" value="Asp_Glu_race"/>
    <property type="match status" value="1"/>
</dbReference>
<dbReference type="OrthoDB" id="9791723at2"/>
<sequence length="210" mass="22442">MLGLIRVITLHHEEDIHRHGALIEGRYDIRVRSRCIPDQPLGVYDQATELESIPKIVDLARELEQEGCTAIGISCAADPALAEMRAAVHIPVYGAGSCAAHLALTSATRVGVLTILEEVPLLIRGILGDAYIGMDRPEGVVTTLDLNTPQGRIAAMEAARRLNVEGAESIVLACTGFATMGFALEVEKELHIRALDPIYSLGAAVSALNS</sequence>
<reference evidence="1 2" key="1">
    <citation type="submission" date="2015-08" db="EMBL/GenBank/DDBJ databases">
        <title>Draft genome sequence of cellulolytic and xylanolytic Paenibacillus sp. A59, isolated from a decaying forest soil from Patagonia, Argentina.</title>
        <authorList>
            <person name="Ghio S."/>
            <person name="Caceres A.M."/>
            <person name="Talia P."/>
            <person name="Grasso D."/>
            <person name="Campos E."/>
        </authorList>
    </citation>
    <scope>NUCLEOTIDE SEQUENCE [LARGE SCALE GENOMIC DNA]</scope>
    <source>
        <strain evidence="1 2">A59</strain>
    </source>
</reference>
<evidence type="ECO:0000313" key="1">
    <source>
        <dbReference type="EMBL" id="KOY17610.1"/>
    </source>
</evidence>
<dbReference type="GO" id="GO:0047661">
    <property type="term" value="F:amino-acid racemase activity"/>
    <property type="evidence" value="ECO:0007669"/>
    <property type="project" value="InterPro"/>
</dbReference>
<dbReference type="Proteomes" id="UP000037688">
    <property type="component" value="Unassembled WGS sequence"/>
</dbReference>
<comment type="caution">
    <text evidence="1">The sequence shown here is derived from an EMBL/GenBank/DDBJ whole genome shotgun (WGS) entry which is preliminary data.</text>
</comment>
<dbReference type="PATRIC" id="fig|1705561.3.peg.687"/>
<dbReference type="Gene3D" id="3.40.50.1860">
    <property type="match status" value="1"/>
</dbReference>